<sequence length="289" mass="31254">MNPDGRVNRTVAFIAGAGHSGTTLLGLLLGTHTSVFYAGEAWNSTRLGAVKDNGETVRCIYCGAGCPVWAGLRPGSDGLGAAGSPDLYETLSVRSGRPVVVESTKAVRWIEMQAAAVRDVVPAHLLLLGRDGRAVVNSQLRKYPRIPVREHAGKWAAQIRASEELAARWPGPVSRLHYEDLATRTESTLRRLTTSLGLAFEPAMLDPWNSEHHPLGGNSGTHFLLARSRGSRANGATPAVVPVDAAKREHYSRHPPAVVLDLRWHQEMPEDALAVFEEVAGEVNIPYAR</sequence>
<dbReference type="EMBL" id="JANIID010000008">
    <property type="protein sequence ID" value="MCQ8770380.1"/>
    <property type="molecule type" value="Genomic_DNA"/>
</dbReference>
<evidence type="ECO:0000313" key="2">
    <source>
        <dbReference type="Proteomes" id="UP001142374"/>
    </source>
</evidence>
<gene>
    <name evidence="1" type="ORF">NQU55_11385</name>
</gene>
<dbReference type="SUPFAM" id="SSF52540">
    <property type="entry name" value="P-loop containing nucleoside triphosphate hydrolases"/>
    <property type="match status" value="1"/>
</dbReference>
<name>A0A9X2LFN4_9ACTN</name>
<dbReference type="RefSeq" id="WP_168092662.1">
    <property type="nucleotide sequence ID" value="NZ_JAATER010000087.1"/>
</dbReference>
<organism evidence="1 2">
    <name type="scientific">Streptomyces telluris</name>
    <dbReference type="NCBI Taxonomy" id="2720021"/>
    <lineage>
        <taxon>Bacteria</taxon>
        <taxon>Bacillati</taxon>
        <taxon>Actinomycetota</taxon>
        <taxon>Actinomycetes</taxon>
        <taxon>Kitasatosporales</taxon>
        <taxon>Streptomycetaceae</taxon>
        <taxon>Streptomyces</taxon>
    </lineage>
</organism>
<dbReference type="Proteomes" id="UP001142374">
    <property type="component" value="Unassembled WGS sequence"/>
</dbReference>
<evidence type="ECO:0000313" key="1">
    <source>
        <dbReference type="EMBL" id="MCQ8770380.1"/>
    </source>
</evidence>
<accession>A0A9X2LFN4</accession>
<keyword evidence="2" id="KW-1185">Reference proteome</keyword>
<dbReference type="AlphaFoldDB" id="A0A9X2LFN4"/>
<protein>
    <submittedName>
        <fullName evidence="1">Sulfotransferase</fullName>
    </submittedName>
</protein>
<dbReference type="InterPro" id="IPR027417">
    <property type="entry name" value="P-loop_NTPase"/>
</dbReference>
<comment type="caution">
    <text evidence="1">The sequence shown here is derived from an EMBL/GenBank/DDBJ whole genome shotgun (WGS) entry which is preliminary data.</text>
</comment>
<dbReference type="Gene3D" id="3.40.50.300">
    <property type="entry name" value="P-loop containing nucleotide triphosphate hydrolases"/>
    <property type="match status" value="1"/>
</dbReference>
<reference evidence="1" key="1">
    <citation type="submission" date="2022-06" db="EMBL/GenBank/DDBJ databases">
        <title>WGS of actinobacteria.</title>
        <authorList>
            <person name="Thawai C."/>
        </authorList>
    </citation>
    <scope>NUCLEOTIDE SEQUENCE</scope>
    <source>
        <strain evidence="1">AA8</strain>
    </source>
</reference>
<proteinExistence type="predicted"/>